<dbReference type="GO" id="GO:0008360">
    <property type="term" value="P:regulation of cell shape"/>
    <property type="evidence" value="ECO:0007669"/>
    <property type="project" value="UniProtKB-KW"/>
</dbReference>
<comment type="similarity">
    <text evidence="2">Belongs to the UppP family.</text>
</comment>
<dbReference type="AlphaFoldDB" id="A0A1T1D3B8"/>
<feature type="transmembrane region" description="Helical" evidence="17">
    <location>
        <begin position="143"/>
        <end position="160"/>
    </location>
</feature>
<keyword evidence="12" id="KW-0046">Antibiotic resistance</keyword>
<dbReference type="PANTHER" id="PTHR30622">
    <property type="entry name" value="UNDECAPRENYL-DIPHOSPHATASE"/>
    <property type="match status" value="1"/>
</dbReference>
<dbReference type="PANTHER" id="PTHR30622:SF4">
    <property type="entry name" value="UNDECAPRENYL-DIPHOSPHATASE"/>
    <property type="match status" value="1"/>
</dbReference>
<dbReference type="GO" id="GO:0005886">
    <property type="term" value="C:plasma membrane"/>
    <property type="evidence" value="ECO:0007669"/>
    <property type="project" value="UniProtKB-SubCell"/>
</dbReference>
<dbReference type="GO" id="GO:0046677">
    <property type="term" value="P:response to antibiotic"/>
    <property type="evidence" value="ECO:0007669"/>
    <property type="project" value="UniProtKB-KW"/>
</dbReference>
<evidence type="ECO:0000256" key="5">
    <source>
        <dbReference type="ARBA" id="ARBA00022475"/>
    </source>
</evidence>
<reference evidence="18 19" key="1">
    <citation type="submission" date="2017-02" db="EMBL/GenBank/DDBJ databases">
        <title>Draft Genome Sequences of 'Candidatus Synechococcus spongiarum', Cyanobacterial Symbionts of the Mediterranean Sponge Aplysina aerophoba from two locations.</title>
        <authorList>
            <person name="Slaby B.M."/>
            <person name="Hentschel U."/>
        </authorList>
    </citation>
    <scope>NUCLEOTIDE SEQUENCE [LARGE SCALE GENOMIC DNA]</scope>
    <source>
        <strain evidence="18">LMB bulk15N</strain>
    </source>
</reference>
<keyword evidence="10 17" id="KW-1133">Transmembrane helix</keyword>
<comment type="subcellular location">
    <subcellularLocation>
        <location evidence="1">Cell membrane</location>
        <topology evidence="1">Multi-pass membrane protein</topology>
    </subcellularLocation>
</comment>
<keyword evidence="8" id="KW-0133">Cell shape</keyword>
<evidence type="ECO:0000256" key="13">
    <source>
        <dbReference type="ARBA" id="ARBA00023316"/>
    </source>
</evidence>
<evidence type="ECO:0000256" key="9">
    <source>
        <dbReference type="ARBA" id="ARBA00022984"/>
    </source>
</evidence>
<evidence type="ECO:0000256" key="6">
    <source>
        <dbReference type="ARBA" id="ARBA00022692"/>
    </source>
</evidence>
<evidence type="ECO:0000256" key="14">
    <source>
        <dbReference type="ARBA" id="ARBA00032707"/>
    </source>
</evidence>
<name>A0A1T1D3B8_9SYNE</name>
<keyword evidence="9" id="KW-0573">Peptidoglycan synthesis</keyword>
<protein>
    <recommendedName>
        <fullName evidence="4">Undecaprenyl-diphosphatase</fullName>
        <ecNumber evidence="3">3.6.1.27</ecNumber>
    </recommendedName>
    <alternativeName>
        <fullName evidence="15">Bacitracin resistance protein</fullName>
    </alternativeName>
    <alternativeName>
        <fullName evidence="14">Undecaprenyl pyrophosphate phosphatase</fullName>
    </alternativeName>
</protein>
<dbReference type="GO" id="GO:0050380">
    <property type="term" value="F:undecaprenyl-diphosphatase activity"/>
    <property type="evidence" value="ECO:0007669"/>
    <property type="project" value="UniProtKB-EC"/>
</dbReference>
<keyword evidence="6 17" id="KW-0812">Transmembrane</keyword>
<evidence type="ECO:0000256" key="3">
    <source>
        <dbReference type="ARBA" id="ARBA00012374"/>
    </source>
</evidence>
<comment type="caution">
    <text evidence="18">The sequence shown here is derived from an EMBL/GenBank/DDBJ whole genome shotgun (WGS) entry which is preliminary data.</text>
</comment>
<evidence type="ECO:0000256" key="1">
    <source>
        <dbReference type="ARBA" id="ARBA00004651"/>
    </source>
</evidence>
<proteinExistence type="inferred from homology"/>
<evidence type="ECO:0000256" key="8">
    <source>
        <dbReference type="ARBA" id="ARBA00022960"/>
    </source>
</evidence>
<dbReference type="GO" id="GO:0071555">
    <property type="term" value="P:cell wall organization"/>
    <property type="evidence" value="ECO:0007669"/>
    <property type="project" value="UniProtKB-KW"/>
</dbReference>
<dbReference type="Proteomes" id="UP000242590">
    <property type="component" value="Unassembled WGS sequence"/>
</dbReference>
<comment type="catalytic activity">
    <reaction evidence="16">
        <text>di-trans,octa-cis-undecaprenyl diphosphate + H2O = di-trans,octa-cis-undecaprenyl phosphate + phosphate + H(+)</text>
        <dbReference type="Rhea" id="RHEA:28094"/>
        <dbReference type="ChEBI" id="CHEBI:15377"/>
        <dbReference type="ChEBI" id="CHEBI:15378"/>
        <dbReference type="ChEBI" id="CHEBI:43474"/>
        <dbReference type="ChEBI" id="CHEBI:58405"/>
        <dbReference type="ChEBI" id="CHEBI:60392"/>
        <dbReference type="EC" id="3.6.1.27"/>
    </reaction>
</comment>
<keyword evidence="13" id="KW-0961">Cell wall biogenesis/degradation</keyword>
<dbReference type="EMBL" id="MWLE01000058">
    <property type="protein sequence ID" value="OOV35123.1"/>
    <property type="molecule type" value="Genomic_DNA"/>
</dbReference>
<organism evidence="18 19">
    <name type="scientific">Candidatus Synechococcus spongiarum LMB bulk15N</name>
    <dbReference type="NCBI Taxonomy" id="1943583"/>
    <lineage>
        <taxon>Bacteria</taxon>
        <taxon>Bacillati</taxon>
        <taxon>Cyanobacteriota</taxon>
        <taxon>Cyanophyceae</taxon>
        <taxon>Synechococcales</taxon>
        <taxon>Synechococcaceae</taxon>
        <taxon>Synechococcus</taxon>
    </lineage>
</organism>
<evidence type="ECO:0000256" key="16">
    <source>
        <dbReference type="ARBA" id="ARBA00047594"/>
    </source>
</evidence>
<keyword evidence="7" id="KW-0378">Hydrolase</keyword>
<dbReference type="OrthoDB" id="9808289at2"/>
<evidence type="ECO:0000256" key="4">
    <source>
        <dbReference type="ARBA" id="ARBA00021581"/>
    </source>
</evidence>
<feature type="transmembrane region" description="Helical" evidence="17">
    <location>
        <begin position="109"/>
        <end position="131"/>
    </location>
</feature>
<evidence type="ECO:0000256" key="17">
    <source>
        <dbReference type="SAM" id="Phobius"/>
    </source>
</evidence>
<evidence type="ECO:0000256" key="11">
    <source>
        <dbReference type="ARBA" id="ARBA00023136"/>
    </source>
</evidence>
<dbReference type="GO" id="GO:0009252">
    <property type="term" value="P:peptidoglycan biosynthetic process"/>
    <property type="evidence" value="ECO:0007669"/>
    <property type="project" value="UniProtKB-KW"/>
</dbReference>
<dbReference type="Pfam" id="PF02673">
    <property type="entry name" value="BacA"/>
    <property type="match status" value="1"/>
</dbReference>
<evidence type="ECO:0000313" key="18">
    <source>
        <dbReference type="EMBL" id="OOV35123.1"/>
    </source>
</evidence>
<feature type="transmembrane region" description="Helical" evidence="17">
    <location>
        <begin position="75"/>
        <end position="97"/>
    </location>
</feature>
<dbReference type="EC" id="3.6.1.27" evidence="3"/>
<sequence length="163" mass="17337">MAPSVECYCRYHGAYGASALLALAERLGQRRYSLAQVTVTAGWLLGLAQMLALVPGVSRSGSTLTAALLMGWQRVAAARFSFLLGIPAITMAGLAELKEALTSSGLGGVLPLVVGVLSAALSSWLAIVWLLRFLQRHSTWVFVLYRLGFGVVLVVVSVWGNSE</sequence>
<evidence type="ECO:0000256" key="2">
    <source>
        <dbReference type="ARBA" id="ARBA00010621"/>
    </source>
</evidence>
<accession>A0A1T1D3B8</accession>
<evidence type="ECO:0000256" key="12">
    <source>
        <dbReference type="ARBA" id="ARBA00023251"/>
    </source>
</evidence>
<evidence type="ECO:0000256" key="15">
    <source>
        <dbReference type="ARBA" id="ARBA00032932"/>
    </source>
</evidence>
<keyword evidence="5" id="KW-1003">Cell membrane</keyword>
<dbReference type="InterPro" id="IPR003824">
    <property type="entry name" value="UppP"/>
</dbReference>
<feature type="transmembrane region" description="Helical" evidence="17">
    <location>
        <begin position="33"/>
        <end position="54"/>
    </location>
</feature>
<evidence type="ECO:0000256" key="10">
    <source>
        <dbReference type="ARBA" id="ARBA00022989"/>
    </source>
</evidence>
<gene>
    <name evidence="18" type="ORF">BV53_04385</name>
</gene>
<evidence type="ECO:0000313" key="19">
    <source>
        <dbReference type="Proteomes" id="UP000242590"/>
    </source>
</evidence>
<keyword evidence="11 17" id="KW-0472">Membrane</keyword>
<evidence type="ECO:0000256" key="7">
    <source>
        <dbReference type="ARBA" id="ARBA00022801"/>
    </source>
</evidence>